<protein>
    <submittedName>
        <fullName evidence="1">Uncharacterized protein</fullName>
    </submittedName>
</protein>
<dbReference type="Proteomes" id="UP001500459">
    <property type="component" value="Unassembled WGS sequence"/>
</dbReference>
<reference evidence="2" key="1">
    <citation type="journal article" date="2019" name="Int. J. Syst. Evol. Microbiol.">
        <title>The Global Catalogue of Microorganisms (GCM) 10K type strain sequencing project: providing services to taxonomists for standard genome sequencing and annotation.</title>
        <authorList>
            <consortium name="The Broad Institute Genomics Platform"/>
            <consortium name="The Broad Institute Genome Sequencing Center for Infectious Disease"/>
            <person name="Wu L."/>
            <person name="Ma J."/>
        </authorList>
    </citation>
    <scope>NUCLEOTIDE SEQUENCE [LARGE SCALE GENOMIC DNA]</scope>
    <source>
        <strain evidence="2">JCM 17106</strain>
    </source>
</reference>
<accession>A0ABP6UN55</accession>
<gene>
    <name evidence="1" type="ORF">GCM10022393_24140</name>
</gene>
<dbReference type="RefSeq" id="WP_344927721.1">
    <property type="nucleotide sequence ID" value="NZ_BAABCW010000009.1"/>
</dbReference>
<sequence length="108" mass="12437">MNDMSRNNIIRIDQFLENNKGFWKGLESFCVIECCGVDALDLSKEHIKKTVSFYNIQHIITDIDQSIEWIHTSSGKLISSSILNHCVSQKKFIELLKNIKLVLLRVSV</sequence>
<proteinExistence type="predicted"/>
<dbReference type="Pfam" id="PF19856">
    <property type="entry name" value="DUF6331"/>
    <property type="match status" value="1"/>
</dbReference>
<comment type="caution">
    <text evidence="1">The sequence shown here is derived from an EMBL/GenBank/DDBJ whole genome shotgun (WGS) entry which is preliminary data.</text>
</comment>
<keyword evidence="2" id="KW-1185">Reference proteome</keyword>
<dbReference type="EMBL" id="BAABCW010000009">
    <property type="protein sequence ID" value="GAA3510165.1"/>
    <property type="molecule type" value="Genomic_DNA"/>
</dbReference>
<evidence type="ECO:0000313" key="1">
    <source>
        <dbReference type="EMBL" id="GAA3510165.1"/>
    </source>
</evidence>
<evidence type="ECO:0000313" key="2">
    <source>
        <dbReference type="Proteomes" id="UP001500459"/>
    </source>
</evidence>
<dbReference type="InterPro" id="IPR046294">
    <property type="entry name" value="DUF6331"/>
</dbReference>
<name>A0ABP6UN55_9FLAO</name>
<organism evidence="1 2">
    <name type="scientific">Aquimarina addita</name>
    <dbReference type="NCBI Taxonomy" id="870485"/>
    <lineage>
        <taxon>Bacteria</taxon>
        <taxon>Pseudomonadati</taxon>
        <taxon>Bacteroidota</taxon>
        <taxon>Flavobacteriia</taxon>
        <taxon>Flavobacteriales</taxon>
        <taxon>Flavobacteriaceae</taxon>
        <taxon>Aquimarina</taxon>
    </lineage>
</organism>